<evidence type="ECO:0000256" key="5">
    <source>
        <dbReference type="RuleBase" id="RU004516"/>
    </source>
</evidence>
<reference evidence="6 7" key="1">
    <citation type="submission" date="2021-01" db="EMBL/GenBank/DDBJ databases">
        <title>Genomic Encyclopedia of Type Strains, Phase IV (KMG-IV): sequencing the most valuable type-strain genomes for metagenomic binning, comparative biology and taxonomic classification.</title>
        <authorList>
            <person name="Goeker M."/>
        </authorList>
    </citation>
    <scope>NUCLEOTIDE SEQUENCE [LARGE SCALE GENOMIC DNA]</scope>
    <source>
        <strain evidence="6 7">DSM 25890</strain>
    </source>
</reference>
<dbReference type="InterPro" id="IPR001544">
    <property type="entry name" value="Aminotrans_IV"/>
</dbReference>
<dbReference type="PROSITE" id="PS00770">
    <property type="entry name" value="AA_TRANSFER_CLASS_4"/>
    <property type="match status" value="1"/>
</dbReference>
<keyword evidence="7" id="KW-1185">Reference proteome</keyword>
<dbReference type="PANTHER" id="PTHR42743">
    <property type="entry name" value="AMINO-ACID AMINOTRANSFERASE"/>
    <property type="match status" value="1"/>
</dbReference>
<name>A0ABS2NQ40_9FIRM</name>
<dbReference type="InterPro" id="IPR050571">
    <property type="entry name" value="Class-IV_PLP-Dep_Aminotrnsfr"/>
</dbReference>
<comment type="similarity">
    <text evidence="2 4">Belongs to the class-IV pyridoxal-phosphate-dependent aminotransferase family.</text>
</comment>
<proteinExistence type="inferred from homology"/>
<dbReference type="Proteomes" id="UP001314796">
    <property type="component" value="Unassembled WGS sequence"/>
</dbReference>
<evidence type="ECO:0000256" key="3">
    <source>
        <dbReference type="ARBA" id="ARBA00022898"/>
    </source>
</evidence>
<comment type="caution">
    <text evidence="6">The sequence shown here is derived from an EMBL/GenBank/DDBJ whole genome shotgun (WGS) entry which is preliminary data.</text>
</comment>
<gene>
    <name evidence="6" type="ORF">JOC73_001504</name>
</gene>
<dbReference type="PANTHER" id="PTHR42743:SF11">
    <property type="entry name" value="AMINODEOXYCHORISMATE LYASE"/>
    <property type="match status" value="1"/>
</dbReference>
<evidence type="ECO:0000313" key="6">
    <source>
        <dbReference type="EMBL" id="MBM7614942.1"/>
    </source>
</evidence>
<dbReference type="InterPro" id="IPR043132">
    <property type="entry name" value="BCAT-like_C"/>
</dbReference>
<dbReference type="InterPro" id="IPR018300">
    <property type="entry name" value="Aminotrans_IV_CS"/>
</dbReference>
<dbReference type="InterPro" id="IPR043131">
    <property type="entry name" value="BCAT-like_N"/>
</dbReference>
<dbReference type="InterPro" id="IPR036038">
    <property type="entry name" value="Aminotransferase-like"/>
</dbReference>
<accession>A0ABS2NQ40</accession>
<evidence type="ECO:0000256" key="4">
    <source>
        <dbReference type="RuleBase" id="RU004106"/>
    </source>
</evidence>
<dbReference type="Gene3D" id="3.20.10.10">
    <property type="entry name" value="D-amino Acid Aminotransferase, subunit A, domain 2"/>
    <property type="match status" value="1"/>
</dbReference>
<keyword evidence="3 5" id="KW-0663">Pyridoxal phosphate</keyword>
<dbReference type="CDD" id="cd00449">
    <property type="entry name" value="PLPDE_IV"/>
    <property type="match status" value="1"/>
</dbReference>
<dbReference type="Pfam" id="PF01063">
    <property type="entry name" value="Aminotran_4"/>
    <property type="match status" value="1"/>
</dbReference>
<dbReference type="EC" id="4.1.3.38" evidence="6"/>
<dbReference type="SUPFAM" id="SSF56752">
    <property type="entry name" value="D-aminoacid aminotransferase-like PLP-dependent enzymes"/>
    <property type="match status" value="1"/>
</dbReference>
<evidence type="ECO:0000313" key="7">
    <source>
        <dbReference type="Proteomes" id="UP001314796"/>
    </source>
</evidence>
<comment type="cofactor">
    <cofactor evidence="1 5">
        <name>pyridoxal 5'-phosphate</name>
        <dbReference type="ChEBI" id="CHEBI:597326"/>
    </cofactor>
</comment>
<dbReference type="RefSeq" id="WP_204401641.1">
    <property type="nucleotide sequence ID" value="NZ_JAFBEE010000008.1"/>
</dbReference>
<keyword evidence="6" id="KW-0456">Lyase</keyword>
<protein>
    <submittedName>
        <fullName evidence="6">4-amino-4-deoxychorismate lyase</fullName>
        <ecNumber evidence="6">4.1.3.38</ecNumber>
    </submittedName>
</protein>
<organism evidence="6 7">
    <name type="scientific">Alkaliphilus hydrothermalis</name>
    <dbReference type="NCBI Taxonomy" id="1482730"/>
    <lineage>
        <taxon>Bacteria</taxon>
        <taxon>Bacillati</taxon>
        <taxon>Bacillota</taxon>
        <taxon>Clostridia</taxon>
        <taxon>Peptostreptococcales</taxon>
        <taxon>Natronincolaceae</taxon>
        <taxon>Alkaliphilus</taxon>
    </lineage>
</organism>
<evidence type="ECO:0000256" key="2">
    <source>
        <dbReference type="ARBA" id="ARBA00009320"/>
    </source>
</evidence>
<dbReference type="Gene3D" id="3.30.470.10">
    <property type="match status" value="1"/>
</dbReference>
<dbReference type="EMBL" id="JAFBEE010000008">
    <property type="protein sequence ID" value="MBM7614942.1"/>
    <property type="molecule type" value="Genomic_DNA"/>
</dbReference>
<evidence type="ECO:0000256" key="1">
    <source>
        <dbReference type="ARBA" id="ARBA00001933"/>
    </source>
</evidence>
<sequence>MLISINGRIVEEGDGGIAPTSEAFLYGYGAFETVKFKGGEIHYLQEHFVRLKGACQVLQIPLEYDYMQIEKFSNELIKASGIKEGGLKILQGKNSRSIGNNGNSNNHQKGYLLLSVSENKYKEESYRKGFKLTFTDIKRNPSSPLTYIKSNNYLDNLLARKEAVGRGYDEVVFENHHGHLCEGAISNLFFVKDGIIHTPHEDCGLLMGIMRTQVMELAKELEIPLEMGKYTRKELLVADEIFMTNSLMEVMPVVRLEVRSLDISNSEITRKVMEAIKKKSKV</sequence>
<dbReference type="GO" id="GO:0008696">
    <property type="term" value="F:4-amino-4-deoxychorismate lyase activity"/>
    <property type="evidence" value="ECO:0007669"/>
    <property type="project" value="UniProtKB-EC"/>
</dbReference>